<reference evidence="3 4" key="1">
    <citation type="submission" date="2019-10" db="EMBL/GenBank/DDBJ databases">
        <title>A soil myxobacterium in the family Polyangiaceae.</title>
        <authorList>
            <person name="Li Y."/>
            <person name="Wang J."/>
        </authorList>
    </citation>
    <scope>NUCLEOTIDE SEQUENCE [LARGE SCALE GENOMIC DNA]</scope>
    <source>
        <strain evidence="3 4">DSM 14734</strain>
    </source>
</reference>
<comment type="caution">
    <text evidence="3">The sequence shown here is derived from an EMBL/GenBank/DDBJ whole genome shotgun (WGS) entry which is preliminary data.</text>
</comment>
<proteinExistence type="predicted"/>
<organism evidence="3 4">
    <name type="scientific">Polyangium spumosum</name>
    <dbReference type="NCBI Taxonomy" id="889282"/>
    <lineage>
        <taxon>Bacteria</taxon>
        <taxon>Pseudomonadati</taxon>
        <taxon>Myxococcota</taxon>
        <taxon>Polyangia</taxon>
        <taxon>Polyangiales</taxon>
        <taxon>Polyangiaceae</taxon>
        <taxon>Polyangium</taxon>
    </lineage>
</organism>
<evidence type="ECO:0000313" key="4">
    <source>
        <dbReference type="Proteomes" id="UP000440224"/>
    </source>
</evidence>
<sequence>SVTPANRPEGEGAADLAKDLSRSPRNDKIDEVYIDRAYVSSELVRDASGAGAQVFCKPRIAPNGELFSKDAFKKNFKLRTITCPAGQTRRFVHGQTVEFDPEICGACSLRSRCTTASNDAGRTVHIAADEQEQQRFRKLVKTTKGREALRQRVRVEHRLAHLSRKQGPRARYLGLRKNLFDLRRHCAVLNLEVILRRGGALALHKAA</sequence>
<feature type="region of interest" description="Disordered" evidence="1">
    <location>
        <begin position="1"/>
        <end position="22"/>
    </location>
</feature>
<dbReference type="PANTHER" id="PTHR35604:SF2">
    <property type="entry name" value="TRANSPOSASE INSH FOR INSERTION SEQUENCE ELEMENT IS5A-RELATED"/>
    <property type="match status" value="1"/>
</dbReference>
<name>A0A6N7PX63_9BACT</name>
<dbReference type="AlphaFoldDB" id="A0A6N7PX63"/>
<evidence type="ECO:0000313" key="3">
    <source>
        <dbReference type="EMBL" id="MRG95010.1"/>
    </source>
</evidence>
<accession>A0A6N7PX63</accession>
<evidence type="ECO:0000256" key="1">
    <source>
        <dbReference type="SAM" id="MobiDB-lite"/>
    </source>
</evidence>
<gene>
    <name evidence="3" type="ORF">GF068_24265</name>
</gene>
<dbReference type="RefSeq" id="WP_206079528.1">
    <property type="nucleotide sequence ID" value="NZ_WJIE01000006.1"/>
</dbReference>
<dbReference type="Pfam" id="PF13751">
    <property type="entry name" value="DDE_Tnp_1_6"/>
    <property type="match status" value="1"/>
</dbReference>
<evidence type="ECO:0000259" key="2">
    <source>
        <dbReference type="Pfam" id="PF13751"/>
    </source>
</evidence>
<protein>
    <submittedName>
        <fullName evidence="3">IS5/IS1182 family transposase</fullName>
    </submittedName>
</protein>
<dbReference type="EMBL" id="WJIE01000006">
    <property type="protein sequence ID" value="MRG95010.1"/>
    <property type="molecule type" value="Genomic_DNA"/>
</dbReference>
<dbReference type="Proteomes" id="UP000440224">
    <property type="component" value="Unassembled WGS sequence"/>
</dbReference>
<keyword evidence="4" id="KW-1185">Reference proteome</keyword>
<dbReference type="PANTHER" id="PTHR35604">
    <property type="entry name" value="TRANSPOSASE INSH FOR INSERTION SEQUENCE ELEMENT IS5A-RELATED"/>
    <property type="match status" value="1"/>
</dbReference>
<feature type="non-terminal residue" evidence="3">
    <location>
        <position position="1"/>
    </location>
</feature>
<feature type="domain" description="Transposase DDE" evidence="2">
    <location>
        <begin position="82"/>
        <end position="194"/>
    </location>
</feature>
<dbReference type="InterPro" id="IPR025668">
    <property type="entry name" value="Tnp_DDE_dom"/>
</dbReference>